<dbReference type="AlphaFoldDB" id="A0A6P1T3B2"/>
<evidence type="ECO:0000256" key="3">
    <source>
        <dbReference type="ARBA" id="ARBA00022691"/>
    </source>
</evidence>
<reference evidence="7 8" key="1">
    <citation type="submission" date="2019-12" db="EMBL/GenBank/DDBJ databases">
        <title>Complete genome sequence of Algicella marina strain 9Alg 56(T) isolated from the red alga Tichocarpus crinitus.</title>
        <authorList>
            <person name="Kim S.-G."/>
            <person name="Nedashkovskaya O.I."/>
        </authorList>
    </citation>
    <scope>NUCLEOTIDE SEQUENCE [LARGE SCALE GENOMIC DNA]</scope>
    <source>
        <strain evidence="7 8">9Alg 56</strain>
    </source>
</reference>
<evidence type="ECO:0000256" key="1">
    <source>
        <dbReference type="ARBA" id="ARBA00022654"/>
    </source>
</evidence>
<keyword evidence="2 6" id="KW-0808">Transferase</keyword>
<evidence type="ECO:0000313" key="7">
    <source>
        <dbReference type="EMBL" id="QHQ36251.1"/>
    </source>
</evidence>
<dbReference type="PANTHER" id="PTHR39322">
    <property type="entry name" value="ACYL-HOMOSERINE-LACTONE SYNTHASE"/>
    <property type="match status" value="1"/>
</dbReference>
<dbReference type="Proteomes" id="UP000464495">
    <property type="component" value="Chromosome"/>
</dbReference>
<organism evidence="7 8">
    <name type="scientific">Algicella marina</name>
    <dbReference type="NCBI Taxonomy" id="2683284"/>
    <lineage>
        <taxon>Bacteria</taxon>
        <taxon>Pseudomonadati</taxon>
        <taxon>Pseudomonadota</taxon>
        <taxon>Alphaproteobacteria</taxon>
        <taxon>Rhodobacterales</taxon>
        <taxon>Paracoccaceae</taxon>
        <taxon>Algicella</taxon>
    </lineage>
</organism>
<gene>
    <name evidence="7" type="ORF">GO499_14265</name>
</gene>
<dbReference type="GO" id="GO:0007165">
    <property type="term" value="P:signal transduction"/>
    <property type="evidence" value="ECO:0007669"/>
    <property type="project" value="TreeGrafter"/>
</dbReference>
<accession>A0A6P1T3B2</accession>
<evidence type="ECO:0000256" key="6">
    <source>
        <dbReference type="RuleBase" id="RU361135"/>
    </source>
</evidence>
<proteinExistence type="inferred from homology"/>
<keyword evidence="1 5" id="KW-0673">Quorum sensing</keyword>
<dbReference type="PROSITE" id="PS51187">
    <property type="entry name" value="AUTOINDUCER_SYNTH_2"/>
    <property type="match status" value="1"/>
</dbReference>
<dbReference type="InterPro" id="IPR016181">
    <property type="entry name" value="Acyl_CoA_acyltransferase"/>
</dbReference>
<dbReference type="Gene3D" id="3.40.630.30">
    <property type="match status" value="1"/>
</dbReference>
<keyword evidence="4 5" id="KW-0071">Autoinducer synthesis</keyword>
<dbReference type="SUPFAM" id="SSF55729">
    <property type="entry name" value="Acyl-CoA N-acyltransferases (Nat)"/>
    <property type="match status" value="1"/>
</dbReference>
<name>A0A6P1T3B2_9RHOB</name>
<keyword evidence="8" id="KW-1185">Reference proteome</keyword>
<dbReference type="EC" id="2.3.1.184" evidence="6"/>
<comment type="similarity">
    <text evidence="5 6">Belongs to the autoinducer synthase family.</text>
</comment>
<evidence type="ECO:0000256" key="4">
    <source>
        <dbReference type="ARBA" id="ARBA00022929"/>
    </source>
</evidence>
<dbReference type="PANTHER" id="PTHR39322:SF1">
    <property type="entry name" value="ISOVALERYL-HOMOSERINE LACTONE SYNTHASE"/>
    <property type="match status" value="1"/>
</dbReference>
<dbReference type="GO" id="GO:0061579">
    <property type="term" value="F:N-acyl homoserine lactone synthase activity"/>
    <property type="evidence" value="ECO:0007669"/>
    <property type="project" value="UniProtKB-UniRule"/>
</dbReference>
<dbReference type="GO" id="GO:0009372">
    <property type="term" value="P:quorum sensing"/>
    <property type="evidence" value="ECO:0007669"/>
    <property type="project" value="UniProtKB-UniRule"/>
</dbReference>
<comment type="catalytic activity">
    <reaction evidence="6">
        <text>a fatty acyl-[ACP] + S-adenosyl-L-methionine = an N-acyl-L-homoserine lactone + S-methyl-5'-thioadenosine + holo-[ACP] + H(+)</text>
        <dbReference type="Rhea" id="RHEA:10096"/>
        <dbReference type="Rhea" id="RHEA-COMP:9685"/>
        <dbReference type="Rhea" id="RHEA-COMP:14125"/>
        <dbReference type="ChEBI" id="CHEBI:15378"/>
        <dbReference type="ChEBI" id="CHEBI:17509"/>
        <dbReference type="ChEBI" id="CHEBI:55474"/>
        <dbReference type="ChEBI" id="CHEBI:59789"/>
        <dbReference type="ChEBI" id="CHEBI:64479"/>
        <dbReference type="ChEBI" id="CHEBI:138651"/>
        <dbReference type="EC" id="2.3.1.184"/>
    </reaction>
</comment>
<evidence type="ECO:0000256" key="5">
    <source>
        <dbReference type="PROSITE-ProRule" id="PRU00533"/>
    </source>
</evidence>
<keyword evidence="3 6" id="KW-0949">S-adenosyl-L-methionine</keyword>
<sequence>MIRFIYADQLATVPLLAETMFRDRAAQFQERLKWDVSVDANGFERDEYDAVNPMYIMWEGSDGRHKGSMRILPTLGRTMVNEHFLHLTGGVTIQSPLIWECTRFCISPDAHDDGKRIAGGVMLAGHELGLRFGLLSSIGVFDARMRRIYRSIGWEPEVIGEAGEGRARICAGLWPFSEEIRARIAASAGLDEDLGRTWFDASFPSRVPETKAAA</sequence>
<dbReference type="EMBL" id="CP046620">
    <property type="protein sequence ID" value="QHQ36251.1"/>
    <property type="molecule type" value="Genomic_DNA"/>
</dbReference>
<dbReference type="PRINTS" id="PR01549">
    <property type="entry name" value="AUTOINDCRSYN"/>
</dbReference>
<dbReference type="Pfam" id="PF00765">
    <property type="entry name" value="Autoind_synth"/>
    <property type="match status" value="1"/>
</dbReference>
<evidence type="ECO:0000313" key="8">
    <source>
        <dbReference type="Proteomes" id="UP000464495"/>
    </source>
</evidence>
<protein>
    <recommendedName>
        <fullName evidence="6">Acyl-homoserine-lactone synthase</fullName>
        <ecNumber evidence="6">2.3.1.184</ecNumber>
    </recommendedName>
    <alternativeName>
        <fullName evidence="6">Autoinducer synthesis protein</fullName>
    </alternativeName>
</protein>
<dbReference type="InterPro" id="IPR001690">
    <property type="entry name" value="Autoind_synthase"/>
</dbReference>
<dbReference type="RefSeq" id="WP_161862799.1">
    <property type="nucleotide sequence ID" value="NZ_CP046620.1"/>
</dbReference>
<dbReference type="KEGG" id="amaq:GO499_14265"/>
<evidence type="ECO:0000256" key="2">
    <source>
        <dbReference type="ARBA" id="ARBA00022679"/>
    </source>
</evidence>